<evidence type="ECO:0000313" key="2">
    <source>
        <dbReference type="EMBL" id="KAF6506270.1"/>
    </source>
</evidence>
<evidence type="ECO:0000313" key="3">
    <source>
        <dbReference type="Proteomes" id="UP000593571"/>
    </source>
</evidence>
<reference evidence="2 3" key="1">
    <citation type="journal article" date="2020" name="Nature">
        <title>Six reference-quality genomes reveal evolution of bat adaptations.</title>
        <authorList>
            <person name="Jebb D."/>
            <person name="Huang Z."/>
            <person name="Pippel M."/>
            <person name="Hughes G.M."/>
            <person name="Lavrichenko K."/>
            <person name="Devanna P."/>
            <person name="Winkler S."/>
            <person name="Jermiin L.S."/>
            <person name="Skirmuntt E.C."/>
            <person name="Katzourakis A."/>
            <person name="Burkitt-Gray L."/>
            <person name="Ray D.A."/>
            <person name="Sullivan K.A.M."/>
            <person name="Roscito J.G."/>
            <person name="Kirilenko B.M."/>
            <person name="Davalos L.M."/>
            <person name="Corthals A.P."/>
            <person name="Power M.L."/>
            <person name="Jones G."/>
            <person name="Ransome R.D."/>
            <person name="Dechmann D.K.N."/>
            <person name="Locatelli A.G."/>
            <person name="Puechmaille S.J."/>
            <person name="Fedrigo O."/>
            <person name="Jarvis E.D."/>
            <person name="Hiller M."/>
            <person name="Vernes S.C."/>
            <person name="Myers E.W."/>
            <person name="Teeling E.C."/>
        </authorList>
    </citation>
    <scope>NUCLEOTIDE SEQUENCE [LARGE SCALE GENOMIC DNA]</scope>
    <source>
        <strain evidence="2">MRouAeg1</strain>
        <tissue evidence="2">Muscle</tissue>
    </source>
</reference>
<keyword evidence="3" id="KW-1185">Reference proteome</keyword>
<proteinExistence type="predicted"/>
<protein>
    <submittedName>
        <fullName evidence="2">Uncharacterized protein</fullName>
    </submittedName>
</protein>
<feature type="region of interest" description="Disordered" evidence="1">
    <location>
        <begin position="145"/>
        <end position="166"/>
    </location>
</feature>
<comment type="caution">
    <text evidence="2">The sequence shown here is derived from an EMBL/GenBank/DDBJ whole genome shotgun (WGS) entry which is preliminary data.</text>
</comment>
<gene>
    <name evidence="2" type="ORF">HJG63_008056</name>
</gene>
<organism evidence="2 3">
    <name type="scientific">Rousettus aegyptiacus</name>
    <name type="common">Egyptian fruit bat</name>
    <name type="synonym">Pteropus aegyptiacus</name>
    <dbReference type="NCBI Taxonomy" id="9407"/>
    <lineage>
        <taxon>Eukaryota</taxon>
        <taxon>Metazoa</taxon>
        <taxon>Chordata</taxon>
        <taxon>Craniata</taxon>
        <taxon>Vertebrata</taxon>
        <taxon>Euteleostomi</taxon>
        <taxon>Mammalia</taxon>
        <taxon>Eutheria</taxon>
        <taxon>Laurasiatheria</taxon>
        <taxon>Chiroptera</taxon>
        <taxon>Yinpterochiroptera</taxon>
        <taxon>Pteropodoidea</taxon>
        <taxon>Pteropodidae</taxon>
        <taxon>Rousettinae</taxon>
        <taxon>Rousettus</taxon>
    </lineage>
</organism>
<dbReference type="EMBL" id="JACASE010000001">
    <property type="protein sequence ID" value="KAF6506270.1"/>
    <property type="molecule type" value="Genomic_DNA"/>
</dbReference>
<name>A0A7J8KBN9_ROUAE</name>
<evidence type="ECO:0000256" key="1">
    <source>
        <dbReference type="SAM" id="MobiDB-lite"/>
    </source>
</evidence>
<accession>A0A7J8KBN9</accession>
<dbReference type="AlphaFoldDB" id="A0A7J8KBN9"/>
<sequence>MLPLADGERQRGIFTVSRGRFSFIQKTGSEMEHTQVIKTQRHVFIKAVFLRTEFKIATPHPNAREGSRNRFSPPTLFISKRGIHTKVARVGERALTNPSPPTTRRNVLTRSSSPFLMPGCCPLPESTAQLPLACPAGGAGQTAACPPLGDSGSSVFRSPGPYLEAP</sequence>
<dbReference type="Proteomes" id="UP000593571">
    <property type="component" value="Unassembled WGS sequence"/>
</dbReference>